<dbReference type="AlphaFoldDB" id="A0A5J5B244"/>
<dbReference type="GO" id="GO:0042054">
    <property type="term" value="F:histone methyltransferase activity"/>
    <property type="evidence" value="ECO:0007669"/>
    <property type="project" value="TreeGrafter"/>
</dbReference>
<dbReference type="Gene3D" id="3.40.50.150">
    <property type="entry name" value="Vaccinia Virus protein VP39"/>
    <property type="match status" value="1"/>
</dbReference>
<dbReference type="CDD" id="cd02440">
    <property type="entry name" value="AdoMet_MTases"/>
    <property type="match status" value="1"/>
</dbReference>
<dbReference type="GO" id="GO:0009820">
    <property type="term" value="P:alkaloid metabolic process"/>
    <property type="evidence" value="ECO:0007669"/>
    <property type="project" value="UniProtKB-KW"/>
</dbReference>
<name>A0A5J5B244_9ASTE</name>
<feature type="domain" description="Methyltransferase" evidence="9">
    <location>
        <begin position="276"/>
        <end position="391"/>
    </location>
</feature>
<dbReference type="InterPro" id="IPR041698">
    <property type="entry name" value="Methyltransf_25"/>
</dbReference>
<dbReference type="GO" id="GO:0005634">
    <property type="term" value="C:nucleus"/>
    <property type="evidence" value="ECO:0007669"/>
    <property type="project" value="TreeGrafter"/>
</dbReference>
<evidence type="ECO:0000256" key="2">
    <source>
        <dbReference type="ARBA" id="ARBA00022679"/>
    </source>
</evidence>
<evidence type="ECO:0000259" key="10">
    <source>
        <dbReference type="Pfam" id="PF22528"/>
    </source>
</evidence>
<sequence length="608" mass="68252">MAKLFIRDEELENIEVEEEEEDEEQDWEDWKADDEEEDGPHFLCLFCDSKYGSSHVLFEHCSSSHHFDFKRIKKTLSLDFYSSFKLINYIRSQVAENRCWSCGLTCPSKRDLQNHLHETVSYKNSTLPWADNEYLKPFMQEDPLLYSFGEDDESEDDDTISVNKEELMRDFSSSFEKICMDDESTLVTYASDFDTSGEHGKEEIDVKEVGGSSDRKPKDKHHRVSFAKQIKNANENYFGSYSSFGIHREMISDKVRTDSYRNAILNNPSLLSGAVVLDVGCGTGILSLFAAQAGASRVIAVEASDKMAAVAMQIAKDNGLLWRGSPREGNSPCTGVIRVVQGMVEELDNFKHIQPHSVDVLLSEWMGYCLLYESMLSSVLLARDQWLKPGGAILPDTATMFVAGFGRGGTSIPFWENVYGFNMSCIGRELVEEASRAPIVDVIDSCDIVTNSVVLQTFDLVTMKPEEVDFTASIELESKLNSPENDTTDSRPQTTWCYGVVLWFETGFTSRFCVEMPTVLSTSPYTPKTHWSQTILTFREPIAMAVGKPKVDSSAAVGTDDCPVVKILSRISIVRGAQHRSIDISLETAGISPDGQKRSWPVQIFNLQ</sequence>
<evidence type="ECO:0000256" key="1">
    <source>
        <dbReference type="ARBA" id="ARBA00022603"/>
    </source>
</evidence>
<dbReference type="PROSITE" id="PS51678">
    <property type="entry name" value="SAM_MT_PRMT"/>
    <property type="match status" value="1"/>
</dbReference>
<dbReference type="Gene3D" id="2.70.160.11">
    <property type="entry name" value="Hnrnp arginine n-methyltransferase1"/>
    <property type="match status" value="1"/>
</dbReference>
<dbReference type="PANTHER" id="PTHR11006:SF89">
    <property type="entry name" value="PROTEIN ARGININE N-METHYLTRANSFERASE 3-RELATED"/>
    <property type="match status" value="1"/>
</dbReference>
<dbReference type="EMBL" id="CM018038">
    <property type="protein sequence ID" value="KAA8537343.1"/>
    <property type="molecule type" value="Genomic_DNA"/>
</dbReference>
<comment type="catalytic activity">
    <reaction evidence="4">
        <text>L-arginyl-[protein] + 2 S-adenosyl-L-methionine = N(omega),N(omega)-dimethyl-L-arginyl-[protein] + 2 S-adenosyl-L-homocysteine + 2 H(+)</text>
        <dbReference type="Rhea" id="RHEA:48096"/>
        <dbReference type="Rhea" id="RHEA-COMP:10532"/>
        <dbReference type="Rhea" id="RHEA-COMP:11991"/>
        <dbReference type="ChEBI" id="CHEBI:15378"/>
        <dbReference type="ChEBI" id="CHEBI:29965"/>
        <dbReference type="ChEBI" id="CHEBI:57856"/>
        <dbReference type="ChEBI" id="CHEBI:59789"/>
        <dbReference type="ChEBI" id="CHEBI:61897"/>
        <dbReference type="EC" id="2.1.1.319"/>
    </reaction>
    <physiologicalReaction direction="left-to-right" evidence="4">
        <dbReference type="Rhea" id="RHEA:48097"/>
    </physiologicalReaction>
</comment>
<dbReference type="Pfam" id="PF13649">
    <property type="entry name" value="Methyltransf_25"/>
    <property type="match status" value="1"/>
</dbReference>
<evidence type="ECO:0008006" key="13">
    <source>
        <dbReference type="Google" id="ProtNLM"/>
    </source>
</evidence>
<evidence type="ECO:0000259" key="8">
    <source>
        <dbReference type="Pfam" id="PF12756"/>
    </source>
</evidence>
<dbReference type="InterPro" id="IPR029063">
    <property type="entry name" value="SAM-dependent_MTases_sf"/>
</dbReference>
<feature type="region of interest" description="Disordered" evidence="7">
    <location>
        <begin position="15"/>
        <end position="35"/>
    </location>
</feature>
<feature type="domain" description="ZN622/Rei1/Reh1 zinc finger C2H2-type" evidence="8">
    <location>
        <begin position="44"/>
        <end position="118"/>
    </location>
</feature>
<organism evidence="11 12">
    <name type="scientific">Nyssa sinensis</name>
    <dbReference type="NCBI Taxonomy" id="561372"/>
    <lineage>
        <taxon>Eukaryota</taxon>
        <taxon>Viridiplantae</taxon>
        <taxon>Streptophyta</taxon>
        <taxon>Embryophyta</taxon>
        <taxon>Tracheophyta</taxon>
        <taxon>Spermatophyta</taxon>
        <taxon>Magnoliopsida</taxon>
        <taxon>eudicotyledons</taxon>
        <taxon>Gunneridae</taxon>
        <taxon>Pentapetalae</taxon>
        <taxon>asterids</taxon>
        <taxon>Cornales</taxon>
        <taxon>Nyssaceae</taxon>
        <taxon>Nyssa</taxon>
    </lineage>
</organism>
<keyword evidence="3 6" id="KW-0949">S-adenosyl-L-methionine</keyword>
<evidence type="ECO:0000256" key="3">
    <source>
        <dbReference type="ARBA" id="ARBA00022691"/>
    </source>
</evidence>
<gene>
    <name evidence="11" type="ORF">F0562_026970</name>
</gene>
<dbReference type="GO" id="GO:0032259">
    <property type="term" value="P:methylation"/>
    <property type="evidence" value="ECO:0007669"/>
    <property type="project" value="UniProtKB-KW"/>
</dbReference>
<comment type="catalytic activity">
    <reaction evidence="5">
        <text>L-arginyl-[protein] + S-adenosyl-L-methionine = N(omega)-methyl-L-arginyl-[protein] + S-adenosyl-L-homocysteine + H(+)</text>
        <dbReference type="Rhea" id="RHEA:48100"/>
        <dbReference type="Rhea" id="RHEA-COMP:10532"/>
        <dbReference type="Rhea" id="RHEA-COMP:11990"/>
        <dbReference type="ChEBI" id="CHEBI:15378"/>
        <dbReference type="ChEBI" id="CHEBI:29965"/>
        <dbReference type="ChEBI" id="CHEBI:57856"/>
        <dbReference type="ChEBI" id="CHEBI:59789"/>
        <dbReference type="ChEBI" id="CHEBI:65280"/>
    </reaction>
    <physiologicalReaction direction="left-to-right" evidence="5">
        <dbReference type="Rhea" id="RHEA:48101"/>
    </physiologicalReaction>
</comment>
<dbReference type="PANTHER" id="PTHR11006">
    <property type="entry name" value="PROTEIN ARGININE N-METHYLTRANSFERASE"/>
    <property type="match status" value="1"/>
</dbReference>
<accession>A0A5J5B244</accession>
<dbReference type="SUPFAM" id="SSF57667">
    <property type="entry name" value="beta-beta-alpha zinc fingers"/>
    <property type="match status" value="1"/>
</dbReference>
<evidence type="ECO:0000313" key="11">
    <source>
        <dbReference type="EMBL" id="KAA8537343.1"/>
    </source>
</evidence>
<proteinExistence type="predicted"/>
<evidence type="ECO:0000259" key="9">
    <source>
        <dbReference type="Pfam" id="PF13649"/>
    </source>
</evidence>
<feature type="domain" description="Protein arginine N-methyltransferase" evidence="10">
    <location>
        <begin position="396"/>
        <end position="546"/>
    </location>
</feature>
<dbReference type="Proteomes" id="UP000325577">
    <property type="component" value="Linkage Group LG15"/>
</dbReference>
<dbReference type="InterPro" id="IPR036236">
    <property type="entry name" value="Znf_C2H2_sf"/>
</dbReference>
<dbReference type="FunFam" id="3.40.50.150:FF:000016">
    <property type="entry name" value="Protein arginine N-methyltransferase 6"/>
    <property type="match status" value="1"/>
</dbReference>
<keyword evidence="2 6" id="KW-0808">Transferase</keyword>
<evidence type="ECO:0000256" key="5">
    <source>
        <dbReference type="ARBA" id="ARBA00049303"/>
    </source>
</evidence>
<dbReference type="InterPro" id="IPR025799">
    <property type="entry name" value="Arg_MeTrfase"/>
</dbReference>
<evidence type="ECO:0000256" key="7">
    <source>
        <dbReference type="SAM" id="MobiDB-lite"/>
    </source>
</evidence>
<dbReference type="OrthoDB" id="7848332at2759"/>
<protein>
    <recommendedName>
        <fullName evidence="13">C2H2-type domain-containing protein</fullName>
    </recommendedName>
</protein>
<dbReference type="InterPro" id="IPR041661">
    <property type="entry name" value="ZN622/Rei1/Reh1_Znf-C2H2"/>
</dbReference>
<dbReference type="InterPro" id="IPR055135">
    <property type="entry name" value="PRMT_dom"/>
</dbReference>
<reference evidence="11 12" key="1">
    <citation type="submission" date="2019-09" db="EMBL/GenBank/DDBJ databases">
        <title>A chromosome-level genome assembly of the Chinese tupelo Nyssa sinensis.</title>
        <authorList>
            <person name="Yang X."/>
            <person name="Kang M."/>
            <person name="Yang Y."/>
            <person name="Xiong H."/>
            <person name="Wang M."/>
            <person name="Zhang Z."/>
            <person name="Wang Z."/>
            <person name="Wu H."/>
            <person name="Ma T."/>
            <person name="Liu J."/>
            <person name="Xi Z."/>
        </authorList>
    </citation>
    <scope>NUCLEOTIDE SEQUENCE [LARGE SCALE GENOMIC DNA]</scope>
    <source>
        <strain evidence="11">J267</strain>
        <tissue evidence="11">Leaf</tissue>
    </source>
</reference>
<keyword evidence="12" id="KW-1185">Reference proteome</keyword>
<evidence type="ECO:0000313" key="12">
    <source>
        <dbReference type="Proteomes" id="UP000325577"/>
    </source>
</evidence>
<dbReference type="Pfam" id="PF22528">
    <property type="entry name" value="PRMT_C"/>
    <property type="match status" value="1"/>
</dbReference>
<dbReference type="GO" id="GO:0035242">
    <property type="term" value="F:protein-arginine omega-N asymmetric methyltransferase activity"/>
    <property type="evidence" value="ECO:0007669"/>
    <property type="project" value="UniProtKB-EC"/>
</dbReference>
<dbReference type="SUPFAM" id="SSF53335">
    <property type="entry name" value="S-adenosyl-L-methionine-dependent methyltransferases"/>
    <property type="match status" value="1"/>
</dbReference>
<evidence type="ECO:0000256" key="4">
    <source>
        <dbReference type="ARBA" id="ARBA00047384"/>
    </source>
</evidence>
<dbReference type="Pfam" id="PF12756">
    <property type="entry name" value="zf-C2H2_2"/>
    <property type="match status" value="1"/>
</dbReference>
<evidence type="ECO:0000256" key="6">
    <source>
        <dbReference type="PROSITE-ProRule" id="PRU01015"/>
    </source>
</evidence>
<keyword evidence="1 6" id="KW-0489">Methyltransferase</keyword>